<dbReference type="InterPro" id="IPR031101">
    <property type="entry name" value="Ctr9"/>
</dbReference>
<dbReference type="GO" id="GO:0000993">
    <property type="term" value="F:RNA polymerase II complex binding"/>
    <property type="evidence" value="ECO:0007669"/>
    <property type="project" value="TreeGrafter"/>
</dbReference>
<dbReference type="InterPro" id="IPR019734">
    <property type="entry name" value="TPR_rpt"/>
</dbReference>
<dbReference type="EMBL" id="JTDY01006476">
    <property type="protein sequence ID" value="KOB65981.1"/>
    <property type="molecule type" value="Genomic_DNA"/>
</dbReference>
<organism evidence="4 5">
    <name type="scientific">Operophtera brumata</name>
    <name type="common">Winter moth</name>
    <name type="synonym">Phalaena brumata</name>
    <dbReference type="NCBI Taxonomy" id="104452"/>
    <lineage>
        <taxon>Eukaryota</taxon>
        <taxon>Metazoa</taxon>
        <taxon>Ecdysozoa</taxon>
        <taxon>Arthropoda</taxon>
        <taxon>Hexapoda</taxon>
        <taxon>Insecta</taxon>
        <taxon>Pterygota</taxon>
        <taxon>Neoptera</taxon>
        <taxon>Endopterygota</taxon>
        <taxon>Lepidoptera</taxon>
        <taxon>Glossata</taxon>
        <taxon>Ditrysia</taxon>
        <taxon>Geometroidea</taxon>
        <taxon>Geometridae</taxon>
        <taxon>Larentiinae</taxon>
        <taxon>Operophtera</taxon>
    </lineage>
</organism>
<evidence type="ECO:0000313" key="4">
    <source>
        <dbReference type="EMBL" id="KOB65981.1"/>
    </source>
</evidence>
<reference evidence="4 5" key="1">
    <citation type="journal article" date="2015" name="Genome Biol. Evol.">
        <title>The genome of winter moth (Operophtera brumata) provides a genomic perspective on sexual dimorphism and phenology.</title>
        <authorList>
            <person name="Derks M.F."/>
            <person name="Smit S."/>
            <person name="Salis L."/>
            <person name="Schijlen E."/>
            <person name="Bossers A."/>
            <person name="Mateman C."/>
            <person name="Pijl A.S."/>
            <person name="de Ridder D."/>
            <person name="Groenen M.A."/>
            <person name="Visser M.E."/>
            <person name="Megens H.J."/>
        </authorList>
    </citation>
    <scope>NUCLEOTIDE SEQUENCE [LARGE SCALE GENOMIC DNA]</scope>
    <source>
        <strain evidence="4">WM2013NL</strain>
        <tissue evidence="4">Head and thorax</tissue>
    </source>
</reference>
<dbReference type="Gene3D" id="1.25.40.10">
    <property type="entry name" value="Tetratricopeptide repeat domain"/>
    <property type="match status" value="6"/>
</dbReference>
<dbReference type="Pfam" id="PF13181">
    <property type="entry name" value="TPR_8"/>
    <property type="match status" value="2"/>
</dbReference>
<sequence length="795" mass="90752">MSLEIPLMSTDEVIELDPDQLPSGEEVLSILQQERSQLSVWINVALAYYKQKKIDDCLKILESSRVDANIEYRDFERDQMRVLDMLAAYYVQEANKEKSKDKKKELFTKATLLYTMADKIIMYDQNHLLGRAYFCLLEGDKMEQADAQFNFVLNQSPNNVPSLLGKACIAFNRKDYRGALAFYKKALRTNPDSPAALRLGMGHCFMKMAFERALQLDPQCVGALVGLSILKLNLQENESNKMAVIMLSKAYAIDPKNPMVLNHLANHFFFKKHLALHAFHNTENEAMRAESCHHLARSFHAQGDCDQAFQYYYQATQFAPANFGSLNAYSTAMKILKEKVDADIPAEILNNVAALHYRLGSLTDAKSYLELALQRATWNWLCKGTLNYIPAEILNNVAALHYRLGSLTDAKSYLELALQRYAQLHSRRDTQQRRGAPLPPGQATWNWLCKGTLNYIPAEILNNVAALHYRLGSLTDAKSYLELALQRYAQLHSRRDTQQRRGAPLPPGQATWNWLCKGTLNYIPAEILNNVAALHYRLGSLTDAKSYLELALQRESGRGSFGLAVLQLHLRHDDVQPGAAERGALHWFKEALKVNTEHPDTWSLLGNLHLAQQEWGPGQKKFERILQISTTLRDAYSMIALGNVWLQTLHQPCREKDREKRHQDRALELYKQVLKGDPKNIWAANGIGCVLAHKFRMHYDVEWLTWVGRAHTLAGRAGAARGALLRARRVAPHDPALAYNTALTLRRRAALVLKDERSDLPLAQWHVGRARRQHDEELELRDRQREQREAFRKQQ</sequence>
<proteinExistence type="predicted"/>
<feature type="repeat" description="TPR" evidence="3">
    <location>
        <begin position="289"/>
        <end position="322"/>
    </location>
</feature>
<dbReference type="SUPFAM" id="SSF48452">
    <property type="entry name" value="TPR-like"/>
    <property type="match status" value="3"/>
</dbReference>
<feature type="non-terminal residue" evidence="4">
    <location>
        <position position="795"/>
    </location>
</feature>
<evidence type="ECO:0000256" key="2">
    <source>
        <dbReference type="ARBA" id="ARBA00022803"/>
    </source>
</evidence>
<evidence type="ECO:0000313" key="5">
    <source>
        <dbReference type="Proteomes" id="UP000037510"/>
    </source>
</evidence>
<evidence type="ECO:0000256" key="3">
    <source>
        <dbReference type="PROSITE-ProRule" id="PRU00339"/>
    </source>
</evidence>
<dbReference type="Proteomes" id="UP000037510">
    <property type="component" value="Unassembled WGS sequence"/>
</dbReference>
<dbReference type="SMART" id="SM00028">
    <property type="entry name" value="TPR"/>
    <property type="match status" value="9"/>
</dbReference>
<dbReference type="STRING" id="104452.A0A0L7KSC8"/>
<dbReference type="PANTHER" id="PTHR14027">
    <property type="entry name" value="RNA POLYMERASE-ASSOCIATED PROTEIN CTR9"/>
    <property type="match status" value="1"/>
</dbReference>
<keyword evidence="1" id="KW-0677">Repeat</keyword>
<keyword evidence="2 3" id="KW-0802">TPR repeat</keyword>
<name>A0A0L7KSC8_OPEBR</name>
<dbReference type="GO" id="GO:0006368">
    <property type="term" value="P:transcription elongation by RNA polymerase II"/>
    <property type="evidence" value="ECO:0007669"/>
    <property type="project" value="TreeGrafter"/>
</dbReference>
<gene>
    <name evidence="4" type="ORF">OBRU01_21976</name>
</gene>
<dbReference type="AlphaFoldDB" id="A0A0L7KSC8"/>
<accession>A0A0L7KSC8</accession>
<dbReference type="PROSITE" id="PS50005">
    <property type="entry name" value="TPR"/>
    <property type="match status" value="2"/>
</dbReference>
<dbReference type="Pfam" id="PF13374">
    <property type="entry name" value="TPR_10"/>
    <property type="match status" value="4"/>
</dbReference>
<comment type="caution">
    <text evidence="4">The sequence shown here is derived from an EMBL/GenBank/DDBJ whole genome shotgun (WGS) entry which is preliminary data.</text>
</comment>
<dbReference type="FunFam" id="1.25.40.10:FF:000289">
    <property type="entry name" value="RNA polymerase-associated protein CTR9 homolog"/>
    <property type="match status" value="1"/>
</dbReference>
<protein>
    <submittedName>
        <fullName evidence="4">Putative tpr repeat nuclear phosphoprotein</fullName>
    </submittedName>
</protein>
<feature type="repeat" description="TPR" evidence="3">
    <location>
        <begin position="160"/>
        <end position="193"/>
    </location>
</feature>
<dbReference type="InterPro" id="IPR011990">
    <property type="entry name" value="TPR-like_helical_dom_sf"/>
</dbReference>
<dbReference type="GO" id="GO:0016593">
    <property type="term" value="C:Cdc73/Paf1 complex"/>
    <property type="evidence" value="ECO:0007669"/>
    <property type="project" value="TreeGrafter"/>
</dbReference>
<evidence type="ECO:0000256" key="1">
    <source>
        <dbReference type="ARBA" id="ARBA00022737"/>
    </source>
</evidence>
<dbReference type="PANTHER" id="PTHR14027:SF2">
    <property type="entry name" value="RNA POLYMERASE-ASSOCIATED PROTEIN CTR9 HOMOLOG"/>
    <property type="match status" value="1"/>
</dbReference>
<keyword evidence="5" id="KW-1185">Reference proteome</keyword>
<dbReference type="GO" id="GO:0006355">
    <property type="term" value="P:regulation of DNA-templated transcription"/>
    <property type="evidence" value="ECO:0007669"/>
    <property type="project" value="InterPro"/>
</dbReference>